<protein>
    <submittedName>
        <fullName evidence="2">Uncharacterized protein</fullName>
    </submittedName>
</protein>
<evidence type="ECO:0000256" key="1">
    <source>
        <dbReference type="SAM" id="MobiDB-lite"/>
    </source>
</evidence>
<dbReference type="RefSeq" id="XP_066670915.1">
    <property type="nucleotide sequence ID" value="XM_066807297.1"/>
</dbReference>
<accession>A0ABR1WY08</accession>
<evidence type="ECO:0000313" key="2">
    <source>
        <dbReference type="EMBL" id="KAK8088021.1"/>
    </source>
</evidence>
<feature type="region of interest" description="Disordered" evidence="1">
    <location>
        <begin position="96"/>
        <end position="127"/>
    </location>
</feature>
<sequence length="240" mass="26067">MQSEGNGESAHYPGVYPSPPIEDSDDSDDNDEMEISGDVEALDDPERPQLRVIVQPPAYMDDGVLFNRPLVVLGPLDVAYYALSAIDLETDKTAELGRRKSVSSSQGSESGQNAGSNTDDPDFHDPAFHVQPEALQVGVSDAPITHGYLVRPSEYYRHVEEPQGYGYAIWHNLSIYSPGDDLRLWIRAMDARGETIAGIMTDPVSVESVDSKKMVGQPEAFSTVAAAAASQLRAPPNVYV</sequence>
<feature type="compositionally biased region" description="Low complexity" evidence="1">
    <location>
        <begin position="102"/>
        <end position="117"/>
    </location>
</feature>
<dbReference type="Proteomes" id="UP001433268">
    <property type="component" value="Unassembled WGS sequence"/>
</dbReference>
<organism evidence="2 3">
    <name type="scientific">Apiospora hydei</name>
    <dbReference type="NCBI Taxonomy" id="1337664"/>
    <lineage>
        <taxon>Eukaryota</taxon>
        <taxon>Fungi</taxon>
        <taxon>Dikarya</taxon>
        <taxon>Ascomycota</taxon>
        <taxon>Pezizomycotina</taxon>
        <taxon>Sordariomycetes</taxon>
        <taxon>Xylariomycetidae</taxon>
        <taxon>Amphisphaeriales</taxon>
        <taxon>Apiosporaceae</taxon>
        <taxon>Apiospora</taxon>
    </lineage>
</organism>
<reference evidence="2 3" key="1">
    <citation type="submission" date="2023-01" db="EMBL/GenBank/DDBJ databases">
        <title>Analysis of 21 Apiospora genomes using comparative genomics revels a genus with tremendous synthesis potential of carbohydrate active enzymes and secondary metabolites.</title>
        <authorList>
            <person name="Sorensen T."/>
        </authorList>
    </citation>
    <scope>NUCLEOTIDE SEQUENCE [LARGE SCALE GENOMIC DNA]</scope>
    <source>
        <strain evidence="2 3">CBS 114990</strain>
    </source>
</reference>
<dbReference type="GeneID" id="92040357"/>
<gene>
    <name evidence="2" type="ORF">PG997_002982</name>
</gene>
<comment type="caution">
    <text evidence="2">The sequence shown here is derived from an EMBL/GenBank/DDBJ whole genome shotgun (WGS) entry which is preliminary data.</text>
</comment>
<feature type="compositionally biased region" description="Acidic residues" evidence="1">
    <location>
        <begin position="22"/>
        <end position="43"/>
    </location>
</feature>
<proteinExistence type="predicted"/>
<evidence type="ECO:0000313" key="3">
    <source>
        <dbReference type="Proteomes" id="UP001433268"/>
    </source>
</evidence>
<dbReference type="EMBL" id="JAQQWN010000004">
    <property type="protein sequence ID" value="KAK8088021.1"/>
    <property type="molecule type" value="Genomic_DNA"/>
</dbReference>
<feature type="region of interest" description="Disordered" evidence="1">
    <location>
        <begin position="1"/>
        <end position="48"/>
    </location>
</feature>
<name>A0ABR1WY08_9PEZI</name>
<keyword evidence="3" id="KW-1185">Reference proteome</keyword>